<name>A0ABR7ZWD3_9CYAN</name>
<feature type="signal peptide" evidence="2">
    <location>
        <begin position="1"/>
        <end position="26"/>
    </location>
</feature>
<proteinExistence type="predicted"/>
<dbReference type="Gene3D" id="1.20.120.1490">
    <property type="match status" value="1"/>
</dbReference>
<comment type="caution">
    <text evidence="3">The sequence shown here is derived from an EMBL/GenBank/DDBJ whole genome shotgun (WGS) entry which is preliminary data.</text>
</comment>
<evidence type="ECO:0000313" key="4">
    <source>
        <dbReference type="Proteomes" id="UP000642094"/>
    </source>
</evidence>
<accession>A0ABR7ZWD3</accession>
<dbReference type="EMBL" id="JACJQB010000009">
    <property type="protein sequence ID" value="MBD2187839.1"/>
    <property type="molecule type" value="Genomic_DNA"/>
</dbReference>
<keyword evidence="2" id="KW-0732">Signal</keyword>
<evidence type="ECO:0000256" key="1">
    <source>
        <dbReference type="SAM" id="MobiDB-lite"/>
    </source>
</evidence>
<dbReference type="RefSeq" id="WP_190402709.1">
    <property type="nucleotide sequence ID" value="NZ_JACJQB010000009.1"/>
</dbReference>
<organism evidence="3 4">
    <name type="scientific">Pseudanabaena mucicola FACHB-723</name>
    <dbReference type="NCBI Taxonomy" id="2692860"/>
    <lineage>
        <taxon>Bacteria</taxon>
        <taxon>Bacillati</taxon>
        <taxon>Cyanobacteriota</taxon>
        <taxon>Cyanophyceae</taxon>
        <taxon>Pseudanabaenales</taxon>
        <taxon>Pseudanabaenaceae</taxon>
        <taxon>Pseudanabaena</taxon>
    </lineage>
</organism>
<dbReference type="CDD" id="cd09916">
    <property type="entry name" value="CpxP_like"/>
    <property type="match status" value="1"/>
</dbReference>
<evidence type="ECO:0000313" key="3">
    <source>
        <dbReference type="EMBL" id="MBD2187839.1"/>
    </source>
</evidence>
<keyword evidence="4" id="KW-1185">Reference proteome</keyword>
<feature type="region of interest" description="Disordered" evidence="1">
    <location>
        <begin position="193"/>
        <end position="214"/>
    </location>
</feature>
<protein>
    <submittedName>
        <fullName evidence="3">Spy/CpxP family protein refolding chaperone</fullName>
    </submittedName>
</protein>
<feature type="chain" id="PRO_5046029447" evidence="2">
    <location>
        <begin position="27"/>
        <end position="214"/>
    </location>
</feature>
<dbReference type="Proteomes" id="UP000642094">
    <property type="component" value="Unassembled WGS sequence"/>
</dbReference>
<reference evidence="3 4" key="1">
    <citation type="journal article" date="2020" name="ISME J.">
        <title>Comparative genomics reveals insights into cyanobacterial evolution and habitat adaptation.</title>
        <authorList>
            <person name="Chen M.Y."/>
            <person name="Teng W.K."/>
            <person name="Zhao L."/>
            <person name="Hu C.X."/>
            <person name="Zhou Y.K."/>
            <person name="Han B.P."/>
            <person name="Song L.R."/>
            <person name="Shu W.S."/>
        </authorList>
    </citation>
    <scope>NUCLEOTIDE SEQUENCE [LARGE SCALE GENOMIC DNA]</scope>
    <source>
        <strain evidence="3 4">FACHB-723</strain>
    </source>
</reference>
<dbReference type="Pfam" id="PF07813">
    <property type="entry name" value="LTXXQ"/>
    <property type="match status" value="1"/>
</dbReference>
<gene>
    <name evidence="3" type="ORF">H6F41_06760</name>
</gene>
<sequence length="214" mass="24772">MMFKAKVWQYIAIATAAVATSGAIWATNANFQSQSQAQSQIKPLVKNAPMAIDSDLESEILAQASPRQERGDVVDMPSGRFLKQLNLTPDQLQKLKTIRDRDLASIRELAEQSRQANQELRELLAGTASSDAIRVKHNQVLKLQQELRQQHFERMLAMRDILTPQQRSQLNEIMKNRPNRRMRGDLRENMRERIKNRIQDRTQERLDNRDRSTL</sequence>
<evidence type="ECO:0000256" key="2">
    <source>
        <dbReference type="SAM" id="SignalP"/>
    </source>
</evidence>
<dbReference type="InterPro" id="IPR012899">
    <property type="entry name" value="LTXXQ"/>
</dbReference>